<sequence length="245" mass="29267">MRKKYADDSEKWKHYSQALERYLYFVNEKKKPVQISVGDFSKDENNDIVYIHTHNPDIKCSVVERWQRTIKSKLFKRFTHTGKYNYVDGLLSDVVSAYNHTYHRSIKMRPVDVTPERVLEVYNNLYHGLNPTNKKTKFKVGDYVRISREKQTFEKGYTWNWSEEIFQIVQVIPHTMPVYRLEDLDKDAIQGTFYEAELQKVTKPEAFKIAYIVRSKGKKGSRQHFVHWRGYPEKSRSWILDSDLV</sequence>
<gene>
    <name evidence="3" type="primary">LOC127750915</name>
</gene>
<evidence type="ECO:0000313" key="2">
    <source>
        <dbReference type="Proteomes" id="UP000504606"/>
    </source>
</evidence>
<protein>
    <submittedName>
        <fullName evidence="3">Uncharacterized protein LOC127750915</fullName>
    </submittedName>
</protein>
<dbReference type="Proteomes" id="UP000504606">
    <property type="component" value="Unplaced"/>
</dbReference>
<dbReference type="InterPro" id="IPR012337">
    <property type="entry name" value="RNaseH-like_sf"/>
</dbReference>
<reference evidence="3" key="1">
    <citation type="submission" date="2025-08" db="UniProtKB">
        <authorList>
            <consortium name="RefSeq"/>
        </authorList>
    </citation>
    <scope>IDENTIFICATION</scope>
    <source>
        <tissue evidence="3">Whole organism</tissue>
    </source>
</reference>
<dbReference type="PANTHER" id="PTHR46585:SF1">
    <property type="entry name" value="CHROMO DOMAIN-CONTAINING PROTEIN"/>
    <property type="match status" value="1"/>
</dbReference>
<dbReference type="InterPro" id="IPR000953">
    <property type="entry name" value="Chromo/chromo_shadow_dom"/>
</dbReference>
<dbReference type="InterPro" id="IPR036397">
    <property type="entry name" value="RNaseH_sf"/>
</dbReference>
<dbReference type="InterPro" id="IPR016197">
    <property type="entry name" value="Chromo-like_dom_sf"/>
</dbReference>
<feature type="domain" description="Chromo" evidence="1">
    <location>
        <begin position="207"/>
        <end position="245"/>
    </location>
</feature>
<dbReference type="GO" id="GO:0005694">
    <property type="term" value="C:chromosome"/>
    <property type="evidence" value="ECO:0007669"/>
    <property type="project" value="UniProtKB-ARBA"/>
</dbReference>
<evidence type="ECO:0000313" key="3">
    <source>
        <dbReference type="RefSeq" id="XP_052129560.1"/>
    </source>
</evidence>
<dbReference type="OrthoDB" id="7680611at2759"/>
<organism evidence="2 3">
    <name type="scientific">Frankliniella occidentalis</name>
    <name type="common">Western flower thrips</name>
    <name type="synonym">Euthrips occidentalis</name>
    <dbReference type="NCBI Taxonomy" id="133901"/>
    <lineage>
        <taxon>Eukaryota</taxon>
        <taxon>Metazoa</taxon>
        <taxon>Ecdysozoa</taxon>
        <taxon>Arthropoda</taxon>
        <taxon>Hexapoda</taxon>
        <taxon>Insecta</taxon>
        <taxon>Pterygota</taxon>
        <taxon>Neoptera</taxon>
        <taxon>Paraneoptera</taxon>
        <taxon>Thysanoptera</taxon>
        <taxon>Terebrantia</taxon>
        <taxon>Thripoidea</taxon>
        <taxon>Thripidae</taxon>
        <taxon>Frankliniella</taxon>
    </lineage>
</organism>
<evidence type="ECO:0000259" key="1">
    <source>
        <dbReference type="PROSITE" id="PS50013"/>
    </source>
</evidence>
<dbReference type="RefSeq" id="XP_052129560.1">
    <property type="nucleotide sequence ID" value="XM_052273600.1"/>
</dbReference>
<dbReference type="AlphaFoldDB" id="A0A9C6X5G9"/>
<dbReference type="GO" id="GO:0003676">
    <property type="term" value="F:nucleic acid binding"/>
    <property type="evidence" value="ECO:0007669"/>
    <property type="project" value="InterPro"/>
</dbReference>
<accession>A0A9C6X5G9</accession>
<dbReference type="SUPFAM" id="SSF53098">
    <property type="entry name" value="Ribonuclease H-like"/>
    <property type="match status" value="1"/>
</dbReference>
<dbReference type="GeneID" id="127750915"/>
<dbReference type="PANTHER" id="PTHR46585">
    <property type="entry name" value="INTEGRASE CORE DOMAIN CONTAINING PROTEIN"/>
    <property type="match status" value="1"/>
</dbReference>
<keyword evidence="2" id="KW-1185">Reference proteome</keyword>
<name>A0A9C6X5G9_FRAOC</name>
<dbReference type="SUPFAM" id="SSF54160">
    <property type="entry name" value="Chromo domain-like"/>
    <property type="match status" value="1"/>
</dbReference>
<dbReference type="CDD" id="cd00024">
    <property type="entry name" value="CD_CSD"/>
    <property type="match status" value="1"/>
</dbReference>
<dbReference type="Gene3D" id="3.30.420.10">
    <property type="entry name" value="Ribonuclease H-like superfamily/Ribonuclease H"/>
    <property type="match status" value="1"/>
</dbReference>
<dbReference type="KEGG" id="foc:127750915"/>
<proteinExistence type="predicted"/>
<dbReference type="Gene3D" id="2.40.50.40">
    <property type="match status" value="1"/>
</dbReference>
<dbReference type="PROSITE" id="PS50013">
    <property type="entry name" value="CHROMO_2"/>
    <property type="match status" value="1"/>
</dbReference>